<keyword evidence="4" id="KW-1185">Reference proteome</keyword>
<proteinExistence type="predicted"/>
<feature type="transmembrane region" description="Helical" evidence="2">
    <location>
        <begin position="125"/>
        <end position="146"/>
    </location>
</feature>
<name>A0A8H7PLX0_9FUNG</name>
<keyword evidence="2" id="KW-0472">Membrane</keyword>
<organism evidence="3 4">
    <name type="scientific">Umbelopsis vinacea</name>
    <dbReference type="NCBI Taxonomy" id="44442"/>
    <lineage>
        <taxon>Eukaryota</taxon>
        <taxon>Fungi</taxon>
        <taxon>Fungi incertae sedis</taxon>
        <taxon>Mucoromycota</taxon>
        <taxon>Mucoromycotina</taxon>
        <taxon>Umbelopsidomycetes</taxon>
        <taxon>Umbelopsidales</taxon>
        <taxon>Umbelopsidaceae</taxon>
        <taxon>Umbelopsis</taxon>
    </lineage>
</organism>
<evidence type="ECO:0000313" key="3">
    <source>
        <dbReference type="EMBL" id="KAG2176579.1"/>
    </source>
</evidence>
<gene>
    <name evidence="3" type="ORF">INT44_007242</name>
</gene>
<keyword evidence="2" id="KW-1133">Transmembrane helix</keyword>
<feature type="region of interest" description="Disordered" evidence="1">
    <location>
        <begin position="182"/>
        <end position="237"/>
    </location>
</feature>
<dbReference type="OrthoDB" id="2441013at2759"/>
<evidence type="ECO:0000256" key="1">
    <source>
        <dbReference type="SAM" id="MobiDB-lite"/>
    </source>
</evidence>
<dbReference type="EMBL" id="JAEPRA010000013">
    <property type="protein sequence ID" value="KAG2176579.1"/>
    <property type="molecule type" value="Genomic_DNA"/>
</dbReference>
<evidence type="ECO:0000313" key="4">
    <source>
        <dbReference type="Proteomes" id="UP000612746"/>
    </source>
</evidence>
<comment type="caution">
    <text evidence="3">The sequence shown here is derived from an EMBL/GenBank/DDBJ whole genome shotgun (WGS) entry which is preliminary data.</text>
</comment>
<feature type="compositionally biased region" description="Polar residues" evidence="1">
    <location>
        <begin position="87"/>
        <end position="99"/>
    </location>
</feature>
<reference evidence="3" key="1">
    <citation type="submission" date="2020-12" db="EMBL/GenBank/DDBJ databases">
        <title>Metabolic potential, ecology and presence of endohyphal bacteria is reflected in genomic diversity of Mucoromycotina.</title>
        <authorList>
            <person name="Muszewska A."/>
            <person name="Okrasinska A."/>
            <person name="Steczkiewicz K."/>
            <person name="Drgas O."/>
            <person name="Orlowska M."/>
            <person name="Perlinska-Lenart U."/>
            <person name="Aleksandrzak-Piekarczyk T."/>
            <person name="Szatraj K."/>
            <person name="Zielenkiewicz U."/>
            <person name="Pilsyk S."/>
            <person name="Malc E."/>
            <person name="Mieczkowski P."/>
            <person name="Kruszewska J.S."/>
            <person name="Biernat P."/>
            <person name="Pawlowska J."/>
        </authorList>
    </citation>
    <scope>NUCLEOTIDE SEQUENCE</scope>
    <source>
        <strain evidence="3">WA0000051536</strain>
    </source>
</reference>
<feature type="compositionally biased region" description="Low complexity" evidence="1">
    <location>
        <begin position="100"/>
        <end position="113"/>
    </location>
</feature>
<dbReference type="AlphaFoldDB" id="A0A8H7PLX0"/>
<feature type="compositionally biased region" description="Low complexity" evidence="1">
    <location>
        <begin position="21"/>
        <end position="85"/>
    </location>
</feature>
<sequence>MGKRALIPGLLPATPDPAPGPTEKTSSPSEPSSTAAATTTTTTTTTSIPATTLPPSTSSVKPSSSSVPPTSTKPSSTLTSSSVPTIAPSTSIVLTTGNPSSSLTTATATATASPETGDQSFPTGMVAGVCAVIFAVAISLAGFVFYTRYKKRKQEKAWAMQELFKGTSDDPSILASDPVYRDGEADNMPLPKNWNDPYSQPYSPRQPQQQYMFYQQTGAPQSPFPNRAPGPQPSYHY</sequence>
<feature type="compositionally biased region" description="Pro residues" evidence="1">
    <location>
        <begin position="222"/>
        <end position="237"/>
    </location>
</feature>
<feature type="region of interest" description="Disordered" evidence="1">
    <location>
        <begin position="1"/>
        <end position="118"/>
    </location>
</feature>
<evidence type="ECO:0000256" key="2">
    <source>
        <dbReference type="SAM" id="Phobius"/>
    </source>
</evidence>
<protein>
    <submittedName>
        <fullName evidence="3">Uncharacterized protein</fullName>
    </submittedName>
</protein>
<keyword evidence="2" id="KW-0812">Transmembrane</keyword>
<accession>A0A8H7PLX0</accession>
<feature type="compositionally biased region" description="Low complexity" evidence="1">
    <location>
        <begin position="197"/>
        <end position="216"/>
    </location>
</feature>
<dbReference type="Proteomes" id="UP000612746">
    <property type="component" value="Unassembled WGS sequence"/>
</dbReference>